<sequence>IELLWRRAIVDESGLLFCLANADLLDYDVSQQAVRSLDMLTQGYARYHLVVICSIENEDKSNMVASLDQFRRQFPPLTPMRGIQNYLKEQLIVSDAKMVGDVQWVPAAAVDMEK</sequence>
<evidence type="ECO:0000313" key="2">
    <source>
        <dbReference type="Proteomes" id="UP001152795"/>
    </source>
</evidence>
<protein>
    <submittedName>
        <fullName evidence="1">Uncharacterized protein</fullName>
    </submittedName>
</protein>
<keyword evidence="2" id="KW-1185">Reference proteome</keyword>
<name>A0A7D9M8R9_PARCT</name>
<evidence type="ECO:0000313" key="1">
    <source>
        <dbReference type="EMBL" id="CAB4043981.1"/>
    </source>
</evidence>
<feature type="non-terminal residue" evidence="1">
    <location>
        <position position="114"/>
    </location>
</feature>
<dbReference type="Proteomes" id="UP001152795">
    <property type="component" value="Unassembled WGS sequence"/>
</dbReference>
<dbReference type="AlphaFoldDB" id="A0A7D9M8R9"/>
<dbReference type="EMBL" id="CACRXK020033688">
    <property type="protein sequence ID" value="CAB4043981.1"/>
    <property type="molecule type" value="Genomic_DNA"/>
</dbReference>
<accession>A0A7D9M8R9</accession>
<proteinExistence type="predicted"/>
<gene>
    <name evidence="1" type="ORF">PACLA_8A089238</name>
</gene>
<dbReference type="OrthoDB" id="6153391at2759"/>
<comment type="caution">
    <text evidence="1">The sequence shown here is derived from an EMBL/GenBank/DDBJ whole genome shotgun (WGS) entry which is preliminary data.</text>
</comment>
<reference evidence="1" key="1">
    <citation type="submission" date="2020-04" db="EMBL/GenBank/DDBJ databases">
        <authorList>
            <person name="Alioto T."/>
            <person name="Alioto T."/>
            <person name="Gomez Garrido J."/>
        </authorList>
    </citation>
    <scope>NUCLEOTIDE SEQUENCE</scope>
    <source>
        <strain evidence="1">A484AB</strain>
    </source>
</reference>
<organism evidence="1 2">
    <name type="scientific">Paramuricea clavata</name>
    <name type="common">Red gorgonian</name>
    <name type="synonym">Violescent sea-whip</name>
    <dbReference type="NCBI Taxonomy" id="317549"/>
    <lineage>
        <taxon>Eukaryota</taxon>
        <taxon>Metazoa</taxon>
        <taxon>Cnidaria</taxon>
        <taxon>Anthozoa</taxon>
        <taxon>Octocorallia</taxon>
        <taxon>Malacalcyonacea</taxon>
        <taxon>Plexauridae</taxon>
        <taxon>Paramuricea</taxon>
    </lineage>
</organism>